<feature type="domain" description="Virulence-associated protein E-like" evidence="1">
    <location>
        <begin position="135"/>
        <end position="293"/>
    </location>
</feature>
<keyword evidence="2" id="KW-0347">Helicase</keyword>
<keyword evidence="2" id="KW-0378">Hydrolase</keyword>
<organism evidence="2 3">
    <name type="scientific">Leuconostoc phage phiLN12</name>
    <dbReference type="NCBI Taxonomy" id="1262517"/>
    <lineage>
        <taxon>Viruses</taxon>
        <taxon>Duplodnaviria</taxon>
        <taxon>Heunggongvirae</taxon>
        <taxon>Uroviricota</taxon>
        <taxon>Caudoviricetes</taxon>
        <taxon>Mccleskeyvirinae</taxon>
        <taxon>Limdunavirus</taxon>
        <taxon>Limdunavirus LN12</taxon>
    </lineage>
</organism>
<sequence>MANQMTNIVFKLNEEAVKRAYDEFENSSELAIKTAIMSIPDFSDILAYNVDNGRIEITDDFELNESFHVISGELDKRNVMAVLMFLQQNGYATAKQTIVRDVLEETAQANTVSEFDKILATINENGHYDPSIYEKVMYEWLHAPKNEYSIFWLKSLLGSILHNQTFKGSNALYSPVPQRYTVFGAQGIGKSAFFNGISFSKMFDFYGDVSNKDTQIALASTLIANADDKAGSQLKSVVDEIKSAISMPLFQVRRPYAQYADILRNKAVFVATTNRHYIFTDTTGDRREMPIEFGIDMSPELARKHGQDFYFDNLQGTNELFETLWFTFLHDNKKEPFNATIKAGTDLDKQRSEIVQRHSNISDTQMALDTILSKKVPDNFLELDKNDMINYLADDDYKFGSYDTIDRLVNEDSRQLRDYNQILQTVIHKAVRTLAGRTTSSAIKELMMGYGYRPSNNGGAFYVK</sequence>
<protein>
    <submittedName>
        <fullName evidence="2">Putative DNA helicase</fullName>
    </submittedName>
</protein>
<name>A0A059PAE5_9CAUD</name>
<keyword evidence="3" id="KW-1185">Reference proteome</keyword>
<dbReference type="Proteomes" id="UP000202085">
    <property type="component" value="Segment"/>
</dbReference>
<gene>
    <name evidence="2" type="ORF">phiLN12_03</name>
</gene>
<dbReference type="KEGG" id="vg:19735834"/>
<dbReference type="OrthoDB" id="2026at10239"/>
<dbReference type="GeneID" id="19735834"/>
<proteinExistence type="predicted"/>
<dbReference type="EMBL" id="KC013025">
    <property type="protein sequence ID" value="AFY98331.1"/>
    <property type="molecule type" value="Genomic_DNA"/>
</dbReference>
<evidence type="ECO:0000313" key="3">
    <source>
        <dbReference type="Proteomes" id="UP000202085"/>
    </source>
</evidence>
<dbReference type="PANTHER" id="PTHR34985">
    <property type="entry name" value="SLR0554 PROTEIN"/>
    <property type="match status" value="1"/>
</dbReference>
<dbReference type="InterPro" id="IPR007936">
    <property type="entry name" value="VapE-like_dom"/>
</dbReference>
<keyword evidence="2" id="KW-0067">ATP-binding</keyword>
<evidence type="ECO:0000313" key="2">
    <source>
        <dbReference type="EMBL" id="AFY98331.1"/>
    </source>
</evidence>
<dbReference type="PANTHER" id="PTHR34985:SF1">
    <property type="entry name" value="SLR0554 PROTEIN"/>
    <property type="match status" value="1"/>
</dbReference>
<dbReference type="GO" id="GO:0004386">
    <property type="term" value="F:helicase activity"/>
    <property type="evidence" value="ECO:0007669"/>
    <property type="project" value="UniProtKB-KW"/>
</dbReference>
<dbReference type="RefSeq" id="YP_009044722.1">
    <property type="nucleotide sequence ID" value="NC_024385.1"/>
</dbReference>
<evidence type="ECO:0000259" key="1">
    <source>
        <dbReference type="Pfam" id="PF05272"/>
    </source>
</evidence>
<keyword evidence="2" id="KW-0547">Nucleotide-binding</keyword>
<reference evidence="2 3" key="1">
    <citation type="journal article" date="2014" name="Int. J. Food Microbiol.">
        <title>Sequence and comparative analysis of Leuconostoc dairy bacteriophages.</title>
        <authorList>
            <person name="Kot W."/>
            <person name="Hansen L.H."/>
            <person name="Neve H."/>
            <person name="Hammer K."/>
            <person name="Jacobsen S."/>
            <person name="Pedersen P.D."/>
            <person name="Sorensen S.J."/>
            <person name="Heller K.J."/>
            <person name="Vogensen F.K."/>
        </authorList>
    </citation>
    <scope>NUCLEOTIDE SEQUENCE [LARGE SCALE GENOMIC DNA]</scope>
</reference>
<accession>A0A059PAE5</accession>
<dbReference type="Pfam" id="PF05272">
    <property type="entry name" value="VapE-like_dom"/>
    <property type="match status" value="1"/>
</dbReference>